<evidence type="ECO:0000256" key="5">
    <source>
        <dbReference type="ARBA" id="ARBA00022840"/>
    </source>
</evidence>
<name>A0A368GBI0_ANCCA</name>
<dbReference type="InterPro" id="IPR036554">
    <property type="entry name" value="GHMP_kinase_C_sf"/>
</dbReference>
<evidence type="ECO:0000259" key="6">
    <source>
        <dbReference type="Pfam" id="PF00288"/>
    </source>
</evidence>
<dbReference type="PRINTS" id="PR00959">
    <property type="entry name" value="MEVGALKINASE"/>
</dbReference>
<dbReference type="STRING" id="29170.A0A368GBI0"/>
<dbReference type="PANTHER" id="PTHR10457">
    <property type="entry name" value="MEVALONATE KINASE/GALACTOKINASE"/>
    <property type="match status" value="1"/>
</dbReference>
<dbReference type="Proteomes" id="UP000252519">
    <property type="component" value="Unassembled WGS sequence"/>
</dbReference>
<dbReference type="SUPFAM" id="SSF54211">
    <property type="entry name" value="Ribosomal protein S5 domain 2-like"/>
    <property type="match status" value="1"/>
</dbReference>
<dbReference type="InterPro" id="IPR019539">
    <property type="entry name" value="GalKase_N"/>
</dbReference>
<dbReference type="Gene3D" id="1.20.1440.340">
    <property type="match status" value="1"/>
</dbReference>
<reference evidence="8 9" key="1">
    <citation type="submission" date="2014-10" db="EMBL/GenBank/DDBJ databases">
        <title>Draft genome of the hookworm Ancylostoma caninum.</title>
        <authorList>
            <person name="Mitreva M."/>
        </authorList>
    </citation>
    <scope>NUCLEOTIDE SEQUENCE [LARGE SCALE GENOMIC DNA]</scope>
    <source>
        <strain evidence="8 9">Baltimore</strain>
    </source>
</reference>
<evidence type="ECO:0000259" key="7">
    <source>
        <dbReference type="Pfam" id="PF10509"/>
    </source>
</evidence>
<dbReference type="AlphaFoldDB" id="A0A368GBI0"/>
<comment type="caution">
    <text evidence="8">The sequence shown here is derived from an EMBL/GenBank/DDBJ whole genome shotgun (WGS) entry which is preliminary data.</text>
</comment>
<dbReference type="InterPro" id="IPR006203">
    <property type="entry name" value="GHMP_knse_ATP-bd_CS"/>
</dbReference>
<gene>
    <name evidence="8" type="ORF">ANCCAN_12336</name>
</gene>
<keyword evidence="5" id="KW-0067">ATP-binding</keyword>
<feature type="domain" description="Galactokinase N-terminal" evidence="7">
    <location>
        <begin position="6"/>
        <end position="51"/>
    </location>
</feature>
<dbReference type="InterPro" id="IPR020568">
    <property type="entry name" value="Ribosomal_Su5_D2-typ_SF"/>
</dbReference>
<protein>
    <submittedName>
        <fullName evidence="8">GHMP kinase protein</fullName>
    </submittedName>
</protein>
<dbReference type="GO" id="GO:0005524">
    <property type="term" value="F:ATP binding"/>
    <property type="evidence" value="ECO:0007669"/>
    <property type="project" value="UniProtKB-KW"/>
</dbReference>
<keyword evidence="2" id="KW-0808">Transferase</keyword>
<evidence type="ECO:0000313" key="9">
    <source>
        <dbReference type="Proteomes" id="UP000252519"/>
    </source>
</evidence>
<dbReference type="InterPro" id="IPR006206">
    <property type="entry name" value="Mevalonate/galactokinase"/>
</dbReference>
<dbReference type="InterPro" id="IPR014721">
    <property type="entry name" value="Ribsml_uS5_D2-typ_fold_subgr"/>
</dbReference>
<feature type="domain" description="GHMP kinase N-terminal" evidence="6">
    <location>
        <begin position="82"/>
        <end position="135"/>
    </location>
</feature>
<dbReference type="InterPro" id="IPR006204">
    <property type="entry name" value="GHMP_kinase_N_dom"/>
</dbReference>
<sequence>MNPDMFRDVYGHSPTVRVFCPGYLNLIGEHIVEHGYGTISIATDTGTEILAAVNNRSDIRITNTDEEYGERRRKRAAVAPIFSGWIPSSVGLSSSSSIVCAAVLATWAIYTGKGFEGMSREDLADLCVRGEHYVDKSGEKIVHLTQILGRDDMGVRFDYFPLSYHLVNIPPIAVFDVLHSGEKPQKAFSSRELRVAEGKIAGKLLLKNAGKACLYFRLRDVQEALGKRLEEMIALTEHLPETASRDELEQLLGIEQLNECLSEETSHVTSFKIRSTARYIFSEALRVNRFESACERRDLLAMGMIFNDCHESFNKDFECSGKAVDKLVTRCRMSHSYGAHVSGWSGMVVALIDDVRPVYLGDKLVYHAFASSGASIEFL</sequence>
<keyword evidence="9" id="KW-1185">Reference proteome</keyword>
<accession>A0A368GBI0</accession>
<evidence type="ECO:0000256" key="2">
    <source>
        <dbReference type="ARBA" id="ARBA00022679"/>
    </source>
</evidence>
<proteinExistence type="inferred from homology"/>
<dbReference type="PIRSF" id="PIRSF000530">
    <property type="entry name" value="Galactokinase"/>
    <property type="match status" value="1"/>
</dbReference>
<keyword evidence="3" id="KW-0547">Nucleotide-binding</keyword>
<evidence type="ECO:0000256" key="1">
    <source>
        <dbReference type="ARBA" id="ARBA00006566"/>
    </source>
</evidence>
<keyword evidence="4 8" id="KW-0418">Kinase</keyword>
<dbReference type="PROSITE" id="PS00627">
    <property type="entry name" value="GHMP_KINASES_ATP"/>
    <property type="match status" value="1"/>
</dbReference>
<dbReference type="GO" id="GO:0006012">
    <property type="term" value="P:galactose metabolic process"/>
    <property type="evidence" value="ECO:0007669"/>
    <property type="project" value="TreeGrafter"/>
</dbReference>
<evidence type="ECO:0000256" key="4">
    <source>
        <dbReference type="ARBA" id="ARBA00022777"/>
    </source>
</evidence>
<dbReference type="SUPFAM" id="SSF55060">
    <property type="entry name" value="GHMP Kinase, C-terminal domain"/>
    <property type="match status" value="1"/>
</dbReference>
<dbReference type="GO" id="GO:0004335">
    <property type="term" value="F:galactokinase activity"/>
    <property type="evidence" value="ECO:0007669"/>
    <property type="project" value="TreeGrafter"/>
</dbReference>
<dbReference type="EMBL" id="JOJR01000224">
    <property type="protein sequence ID" value="RCN41731.1"/>
    <property type="molecule type" value="Genomic_DNA"/>
</dbReference>
<comment type="similarity">
    <text evidence="1">Belongs to the GHMP kinase family. GalK subfamily.</text>
</comment>
<dbReference type="OrthoDB" id="187738at2759"/>
<dbReference type="GO" id="GO:0005829">
    <property type="term" value="C:cytosol"/>
    <property type="evidence" value="ECO:0007669"/>
    <property type="project" value="TreeGrafter"/>
</dbReference>
<evidence type="ECO:0000313" key="8">
    <source>
        <dbReference type="EMBL" id="RCN41731.1"/>
    </source>
</evidence>
<dbReference type="Pfam" id="PF10509">
    <property type="entry name" value="GalKase_gal_bdg"/>
    <property type="match status" value="1"/>
</dbReference>
<organism evidence="8 9">
    <name type="scientific">Ancylostoma caninum</name>
    <name type="common">Dog hookworm</name>
    <dbReference type="NCBI Taxonomy" id="29170"/>
    <lineage>
        <taxon>Eukaryota</taxon>
        <taxon>Metazoa</taxon>
        <taxon>Ecdysozoa</taxon>
        <taxon>Nematoda</taxon>
        <taxon>Chromadorea</taxon>
        <taxon>Rhabditida</taxon>
        <taxon>Rhabditina</taxon>
        <taxon>Rhabditomorpha</taxon>
        <taxon>Strongyloidea</taxon>
        <taxon>Ancylostomatidae</taxon>
        <taxon>Ancylostomatinae</taxon>
        <taxon>Ancylostoma</taxon>
    </lineage>
</organism>
<dbReference type="PANTHER" id="PTHR10457:SF7">
    <property type="entry name" value="GALACTOKINASE-RELATED"/>
    <property type="match status" value="1"/>
</dbReference>
<evidence type="ECO:0000256" key="3">
    <source>
        <dbReference type="ARBA" id="ARBA00022741"/>
    </source>
</evidence>
<dbReference type="Pfam" id="PF00288">
    <property type="entry name" value="GHMP_kinases_N"/>
    <property type="match status" value="1"/>
</dbReference>
<dbReference type="Gene3D" id="3.30.230.10">
    <property type="match status" value="2"/>
</dbReference>